<accession>A0ABT3RUP9</accession>
<keyword evidence="1" id="KW-0732">Signal</keyword>
<evidence type="ECO:0000313" key="2">
    <source>
        <dbReference type="EMBL" id="MCX2745381.1"/>
    </source>
</evidence>
<dbReference type="EMBL" id="JAPFQN010000009">
    <property type="protein sequence ID" value="MCX2745381.1"/>
    <property type="molecule type" value="Genomic_DNA"/>
</dbReference>
<organism evidence="2 3">
    <name type="scientific">Mangrovivirga halotolerans</name>
    <dbReference type="NCBI Taxonomy" id="2993936"/>
    <lineage>
        <taxon>Bacteria</taxon>
        <taxon>Pseudomonadati</taxon>
        <taxon>Bacteroidota</taxon>
        <taxon>Cytophagia</taxon>
        <taxon>Cytophagales</taxon>
        <taxon>Mangrovivirgaceae</taxon>
        <taxon>Mangrovivirga</taxon>
    </lineage>
</organism>
<comment type="caution">
    <text evidence="2">The sequence shown here is derived from an EMBL/GenBank/DDBJ whole genome shotgun (WGS) entry which is preliminary data.</text>
</comment>
<proteinExistence type="predicted"/>
<feature type="chain" id="PRO_5047530245" evidence="1">
    <location>
        <begin position="21"/>
        <end position="216"/>
    </location>
</feature>
<sequence length="216" mass="24903">MRNLFTALTLFFIASTLIFAQNTNKLFFPETPITWLGVDYSHMKIIGDFSQFAGNGTLTERDIKDKYFKSWNNLFIRESEKYDIKGMLDKTSISNDIDMIREVNQATDPSQMVSKLVPGYTSDQITSFVQSYNWDKVDNKKGVGVLFIAEAYDKVGLAGYYWFVAVDLETGKILLKDRLIGKPGGFGIRNYWAGSFYRIIKDIDRRHYKTWIKSNS</sequence>
<gene>
    <name evidence="2" type="ORF">OO013_15995</name>
</gene>
<dbReference type="Proteomes" id="UP001209885">
    <property type="component" value="Unassembled WGS sequence"/>
</dbReference>
<feature type="signal peptide" evidence="1">
    <location>
        <begin position="1"/>
        <end position="20"/>
    </location>
</feature>
<evidence type="ECO:0000313" key="3">
    <source>
        <dbReference type="Proteomes" id="UP001209885"/>
    </source>
</evidence>
<keyword evidence="3" id="KW-1185">Reference proteome</keyword>
<protein>
    <submittedName>
        <fullName evidence="2">Uncharacterized protein</fullName>
    </submittedName>
</protein>
<name>A0ABT3RUP9_9BACT</name>
<reference evidence="2 3" key="1">
    <citation type="submission" date="2022-11" db="EMBL/GenBank/DDBJ databases">
        <title>The characterization of three novel Bacteroidetes species and genomic analysis of their roles in tidal elemental geochemical cycles.</title>
        <authorList>
            <person name="Ma K."/>
        </authorList>
    </citation>
    <scope>NUCLEOTIDE SEQUENCE [LARGE SCALE GENOMIC DNA]</scope>
    <source>
        <strain evidence="2 3">M17</strain>
    </source>
</reference>
<dbReference type="RefSeq" id="WP_266057951.1">
    <property type="nucleotide sequence ID" value="NZ_JAPFQN010000009.1"/>
</dbReference>
<evidence type="ECO:0000256" key="1">
    <source>
        <dbReference type="SAM" id="SignalP"/>
    </source>
</evidence>